<evidence type="ECO:0000256" key="1">
    <source>
        <dbReference type="SAM" id="MobiDB-lite"/>
    </source>
</evidence>
<evidence type="ECO:0000313" key="2">
    <source>
        <dbReference type="EMBL" id="GFH50445.1"/>
    </source>
</evidence>
<name>A0AAD3CT95_9STRA</name>
<gene>
    <name evidence="2" type="ORF">CTEN210_06920</name>
</gene>
<comment type="caution">
    <text evidence="2">The sequence shown here is derived from an EMBL/GenBank/DDBJ whole genome shotgun (WGS) entry which is preliminary data.</text>
</comment>
<sequence length="208" mass="23163">MTFSKTLLYGEVQEEIGKGDKCSRCECACNKENENSNAKQKQPSKRPLSAATGEATRKSARKLESNSNSIFISPKKNDRHGPIQIARALLEGENITAQDAQRLAKAYLCLVDPQELSIFDDEYELEKETDEYVAGLKPSDGMSLSTLGDSAIFFSTPSTTIRKICDVNTRVTCESMKETSTENFNGMICLLFNWMEQLVSVIYPANHL</sequence>
<protein>
    <submittedName>
        <fullName evidence="2">Uncharacterized protein</fullName>
    </submittedName>
</protein>
<accession>A0AAD3CT95</accession>
<proteinExistence type="predicted"/>
<keyword evidence="3" id="KW-1185">Reference proteome</keyword>
<dbReference type="Proteomes" id="UP001054902">
    <property type="component" value="Unassembled WGS sequence"/>
</dbReference>
<dbReference type="EMBL" id="BLLK01000039">
    <property type="protein sequence ID" value="GFH50445.1"/>
    <property type="molecule type" value="Genomic_DNA"/>
</dbReference>
<feature type="compositionally biased region" description="Basic and acidic residues" evidence="1">
    <location>
        <begin position="55"/>
        <end position="64"/>
    </location>
</feature>
<feature type="region of interest" description="Disordered" evidence="1">
    <location>
        <begin position="32"/>
        <end position="75"/>
    </location>
</feature>
<dbReference type="AlphaFoldDB" id="A0AAD3CT95"/>
<organism evidence="2 3">
    <name type="scientific">Chaetoceros tenuissimus</name>
    <dbReference type="NCBI Taxonomy" id="426638"/>
    <lineage>
        <taxon>Eukaryota</taxon>
        <taxon>Sar</taxon>
        <taxon>Stramenopiles</taxon>
        <taxon>Ochrophyta</taxon>
        <taxon>Bacillariophyta</taxon>
        <taxon>Coscinodiscophyceae</taxon>
        <taxon>Chaetocerotophycidae</taxon>
        <taxon>Chaetocerotales</taxon>
        <taxon>Chaetocerotaceae</taxon>
        <taxon>Chaetoceros</taxon>
    </lineage>
</organism>
<evidence type="ECO:0000313" key="3">
    <source>
        <dbReference type="Proteomes" id="UP001054902"/>
    </source>
</evidence>
<reference evidence="2 3" key="1">
    <citation type="journal article" date="2021" name="Sci. Rep.">
        <title>The genome of the diatom Chaetoceros tenuissimus carries an ancient integrated fragment of an extant virus.</title>
        <authorList>
            <person name="Hongo Y."/>
            <person name="Kimura K."/>
            <person name="Takaki Y."/>
            <person name="Yoshida Y."/>
            <person name="Baba S."/>
            <person name="Kobayashi G."/>
            <person name="Nagasaki K."/>
            <person name="Hano T."/>
            <person name="Tomaru Y."/>
        </authorList>
    </citation>
    <scope>NUCLEOTIDE SEQUENCE [LARGE SCALE GENOMIC DNA]</scope>
    <source>
        <strain evidence="2 3">NIES-3715</strain>
    </source>
</reference>